<organism evidence="1 2">
    <name type="scientific">Candidatus Ryanbacteria bacterium CG10_big_fil_rev_8_21_14_0_10_43_42</name>
    <dbReference type="NCBI Taxonomy" id="1974864"/>
    <lineage>
        <taxon>Bacteria</taxon>
        <taxon>Candidatus Ryaniibacteriota</taxon>
    </lineage>
</organism>
<sequence>MNKITSVRLVKGELKKVNQIIDYKILHGFSYHKEAQYHKSLLNRLNSLTRHGWMGNPFTSFT</sequence>
<reference evidence="2" key="1">
    <citation type="submission" date="2017-09" db="EMBL/GenBank/DDBJ databases">
        <title>Depth-based differentiation of microbial function through sediment-hosted aquifers and enrichment of novel symbionts in the deep terrestrial subsurface.</title>
        <authorList>
            <person name="Probst A.J."/>
            <person name="Ladd B."/>
            <person name="Jarett J.K."/>
            <person name="Geller-Mcgrath D.E."/>
            <person name="Sieber C.M.K."/>
            <person name="Emerson J.B."/>
            <person name="Anantharaman K."/>
            <person name="Thomas B.C."/>
            <person name="Malmstrom R."/>
            <person name="Stieglmeier M."/>
            <person name="Klingl A."/>
            <person name="Woyke T."/>
            <person name="Ryan C.M."/>
            <person name="Banfield J.F."/>
        </authorList>
    </citation>
    <scope>NUCLEOTIDE SEQUENCE [LARGE SCALE GENOMIC DNA]</scope>
</reference>
<name>A0A2M8KXD2_9BACT</name>
<dbReference type="AlphaFoldDB" id="A0A2M8KXD2"/>
<accession>A0A2M8KXD2</accession>
<protein>
    <submittedName>
        <fullName evidence="1">Uncharacterized protein</fullName>
    </submittedName>
</protein>
<comment type="caution">
    <text evidence="1">The sequence shown here is derived from an EMBL/GenBank/DDBJ whole genome shotgun (WGS) entry which is preliminary data.</text>
</comment>
<evidence type="ECO:0000313" key="1">
    <source>
        <dbReference type="EMBL" id="PJE64551.1"/>
    </source>
</evidence>
<gene>
    <name evidence="1" type="ORF">COU90_01785</name>
</gene>
<proteinExistence type="predicted"/>
<dbReference type="Proteomes" id="UP000229098">
    <property type="component" value="Unassembled WGS sequence"/>
</dbReference>
<evidence type="ECO:0000313" key="2">
    <source>
        <dbReference type="Proteomes" id="UP000229098"/>
    </source>
</evidence>
<dbReference type="EMBL" id="PFEF01000005">
    <property type="protein sequence ID" value="PJE64551.1"/>
    <property type="molecule type" value="Genomic_DNA"/>
</dbReference>